<feature type="compositionally biased region" description="Low complexity" evidence="2">
    <location>
        <begin position="11"/>
        <end position="20"/>
    </location>
</feature>
<evidence type="ECO:0000313" key="3">
    <source>
        <dbReference type="EMBL" id="ACY96468.1"/>
    </source>
</evidence>
<sequence>METAQHPAEPEGPSGRPPSSLQERVKAVFGPVAELLERLETPRAPGSSGTSAAPRLEAVRALLDGQVCGEWEDLAKLLVDPAALVRRSGPTGTLAAPVLPDDPRAFFYEDYRLGVVPPAPEPPPAEPEEQITEPIPASAAEIAEAALTGPPACLVRAADGPERTALLAGIVRELAEAGRRALLLAPSGEQAAGLLAALRDMPQVGVLAAEPSGDPERPDALTELRRLRRELLTLEQWPRDRAALEELRAHDERRRAELAAAEQRLAEEIEAAGRRIETADQESAQAREHLAEAAQEHDRLAAEAERARASWRDLQDIADHAAREADARTREADALEARHRDLAEQALRCEQELEAARDRRAQLTDELERARAALPEATRETEQLAAAAANATAEQHASYYRLAAAESAHAAQRRRLSWGQRLHVVPLPPEVEQARQLIKQRRREAQEAAERARSAVEAHRRAEALRGGLTRFMAEAEQELAALGRTQEQLTERLAALVAERDAVHADIQRLSPQVAEAVEHAAQTAAAARQAGRLAAEAEQRAAAARQTRDEAAAAAERAAAEAAEARSRLAALESELEGHRADAAAQIADLESELRALTEAEEHSRARVRQICGTFGEVSPESLEEQRARTMARIEELAAVLESADLLHATPLGFGRGPYSRGASFDTLIALEADRIGDADLLIGAVRARRWILVADGAGRPPLPDEGSRAVPDLDPAVRRAAADHLARSAFERCLDAAPALCRDLVTADATLPLSALEEPDEAARTDAAAAERPVSQEAPGGEGFSPVDDEQPSVRPDDPTRALPASPAGVPSEGASAGEGTPADETLPLEVFSPSAEEGAGHRPGVDGRPAAVEEDPAAAPPPPGERSIAGSGGLRTDAEGGERPSGEEQVPPGFDDSGYKTGGSTTVSAAGVRVVSDESADAAGAHPVEQARGEDTDAARPAVDEQAEPRAGDSLSAPGGPAGEKADEQRSAADEAENVGPEDATVPISALAEETPVEGAGADEQPADRPAPQAGDAPKTTDAETGRGERQAG</sequence>
<feature type="coiled-coil region" evidence="1">
    <location>
        <begin position="529"/>
        <end position="609"/>
    </location>
</feature>
<dbReference type="KEGG" id="tcu:Tcur_0878"/>
<dbReference type="InterPro" id="IPR027417">
    <property type="entry name" value="P-loop_NTPase"/>
</dbReference>
<feature type="region of interest" description="Disordered" evidence="2">
    <location>
        <begin position="1"/>
        <end position="21"/>
    </location>
</feature>
<dbReference type="eggNOG" id="COG1196">
    <property type="taxonomic scope" value="Bacteria"/>
</dbReference>
<evidence type="ECO:0000313" key="4">
    <source>
        <dbReference type="Proteomes" id="UP000001918"/>
    </source>
</evidence>
<evidence type="ECO:0000256" key="1">
    <source>
        <dbReference type="SAM" id="Coils"/>
    </source>
</evidence>
<dbReference type="Proteomes" id="UP000001918">
    <property type="component" value="Chromosome"/>
</dbReference>
<reference evidence="3 4" key="1">
    <citation type="journal article" date="2011" name="Stand. Genomic Sci.">
        <title>Complete genome sequence of Thermomonospora curvata type strain (B9).</title>
        <authorList>
            <person name="Chertkov O."/>
            <person name="Sikorski J."/>
            <person name="Nolan M."/>
            <person name="Lapidus A."/>
            <person name="Lucas S."/>
            <person name="Del Rio T.G."/>
            <person name="Tice H."/>
            <person name="Cheng J.F."/>
            <person name="Goodwin L."/>
            <person name="Pitluck S."/>
            <person name="Liolios K."/>
            <person name="Ivanova N."/>
            <person name="Mavromatis K."/>
            <person name="Mikhailova N."/>
            <person name="Ovchinnikova G."/>
            <person name="Pati A."/>
            <person name="Chen A."/>
            <person name="Palaniappan K."/>
            <person name="Djao O.D."/>
            <person name="Land M."/>
            <person name="Hauser L."/>
            <person name="Chang Y.J."/>
            <person name="Jeffries C.D."/>
            <person name="Brettin T."/>
            <person name="Han C."/>
            <person name="Detter J.C."/>
            <person name="Rohde M."/>
            <person name="Goker M."/>
            <person name="Woyke T."/>
            <person name="Bristow J."/>
            <person name="Eisen J.A."/>
            <person name="Markowitz V."/>
            <person name="Hugenholtz P."/>
            <person name="Klenk H.P."/>
            <person name="Kyrpides N.C."/>
        </authorList>
    </citation>
    <scope>NUCLEOTIDE SEQUENCE [LARGE SCALE GENOMIC DNA]</scope>
    <source>
        <strain evidence="4">ATCC 19995 / DSM 43183 / JCM 3096 / KCTC 9072 / NBRC 15933 / NCIMB 10081 / Henssen B9</strain>
    </source>
</reference>
<name>D1A6J3_THECD</name>
<dbReference type="STRING" id="471852.Tcur_0878"/>
<feature type="compositionally biased region" description="Basic and acidic residues" evidence="2">
    <location>
        <begin position="968"/>
        <end position="977"/>
    </location>
</feature>
<feature type="compositionally biased region" description="Basic and acidic residues" evidence="2">
    <location>
        <begin position="933"/>
        <end position="942"/>
    </location>
</feature>
<keyword evidence="1" id="KW-0175">Coiled coil</keyword>
<protein>
    <submittedName>
        <fullName evidence="3">Chromosome segregation ATPase-like protein</fullName>
    </submittedName>
</protein>
<dbReference type="HOGENOM" id="CLU_293175_0_0_11"/>
<dbReference type="AlphaFoldDB" id="D1A6J3"/>
<feature type="coiled-coil region" evidence="1">
    <location>
        <begin position="431"/>
        <end position="500"/>
    </location>
</feature>
<feature type="compositionally biased region" description="Basic and acidic residues" evidence="2">
    <location>
        <begin position="880"/>
        <end position="890"/>
    </location>
</feature>
<dbReference type="EMBL" id="CP001738">
    <property type="protein sequence ID" value="ACY96468.1"/>
    <property type="molecule type" value="Genomic_DNA"/>
</dbReference>
<gene>
    <name evidence="3" type="ordered locus">Tcur_0878</name>
</gene>
<accession>D1A6J3</accession>
<evidence type="ECO:0000256" key="2">
    <source>
        <dbReference type="SAM" id="MobiDB-lite"/>
    </source>
</evidence>
<proteinExistence type="predicted"/>
<feature type="compositionally biased region" description="Basic and acidic residues" evidence="2">
    <location>
        <begin position="1023"/>
        <end position="1037"/>
    </location>
</feature>
<feature type="coiled-coil region" evidence="1">
    <location>
        <begin position="244"/>
        <end position="387"/>
    </location>
</feature>
<feature type="region of interest" description="Disordered" evidence="2">
    <location>
        <begin position="759"/>
        <end position="1037"/>
    </location>
</feature>
<organism evidence="3 4">
    <name type="scientific">Thermomonospora curvata (strain ATCC 19995 / DSM 43183 / JCM 3096 / KCTC 9072 / NBRC 15933 / NCIMB 10081 / Henssen B9)</name>
    <dbReference type="NCBI Taxonomy" id="471852"/>
    <lineage>
        <taxon>Bacteria</taxon>
        <taxon>Bacillati</taxon>
        <taxon>Actinomycetota</taxon>
        <taxon>Actinomycetes</taxon>
        <taxon>Streptosporangiales</taxon>
        <taxon>Thermomonosporaceae</taxon>
        <taxon>Thermomonospora</taxon>
    </lineage>
</organism>
<keyword evidence="4" id="KW-1185">Reference proteome</keyword>
<dbReference type="Gene3D" id="3.40.50.300">
    <property type="entry name" value="P-loop containing nucleotide triphosphate hydrolases"/>
    <property type="match status" value="1"/>
</dbReference>